<dbReference type="AlphaFoldDB" id="A0A2T5ME42"/>
<feature type="domain" description="HTH luxR-type" evidence="4">
    <location>
        <begin position="28"/>
        <end position="93"/>
    </location>
</feature>
<dbReference type="GO" id="GO:0006355">
    <property type="term" value="P:regulation of DNA-templated transcription"/>
    <property type="evidence" value="ECO:0007669"/>
    <property type="project" value="InterPro"/>
</dbReference>
<dbReference type="Proteomes" id="UP000244248">
    <property type="component" value="Unassembled WGS sequence"/>
</dbReference>
<dbReference type="PROSITE" id="PS00622">
    <property type="entry name" value="HTH_LUXR_1"/>
    <property type="match status" value="1"/>
</dbReference>
<proteinExistence type="predicted"/>
<keyword evidence="2" id="KW-0238">DNA-binding</keyword>
<sequence length="95" mass="10347">MEISLGSFVAFESVQRSMGDGYKIPAVDATDTRLLTPREIEVLVLLGTGLSVKGVARELIISPGTVKWHVKNLYYKLGASSREDALSKGRLRGII</sequence>
<dbReference type="EMBL" id="QANS01000004">
    <property type="protein sequence ID" value="PTU30851.1"/>
    <property type="molecule type" value="Genomic_DNA"/>
</dbReference>
<name>A0A2T5ME42_9GAMM</name>
<comment type="caution">
    <text evidence="5">The sequence shown here is derived from an EMBL/GenBank/DDBJ whole genome shotgun (WGS) entry which is preliminary data.</text>
</comment>
<dbReference type="InterPro" id="IPR036388">
    <property type="entry name" value="WH-like_DNA-bd_sf"/>
</dbReference>
<gene>
    <name evidence="5" type="ORF">CJD38_11105</name>
</gene>
<dbReference type="PRINTS" id="PR00038">
    <property type="entry name" value="HTHLUXR"/>
</dbReference>
<reference evidence="5 6" key="1">
    <citation type="submission" date="2018-04" db="EMBL/GenBank/DDBJ databases">
        <title>Novel species isolated from glacier.</title>
        <authorList>
            <person name="Liu Q."/>
            <person name="Xin Y.-H."/>
        </authorList>
    </citation>
    <scope>NUCLEOTIDE SEQUENCE [LARGE SCALE GENOMIC DNA]</scope>
    <source>
        <strain evidence="5 6">GT1R17</strain>
    </source>
</reference>
<evidence type="ECO:0000256" key="2">
    <source>
        <dbReference type="ARBA" id="ARBA00023125"/>
    </source>
</evidence>
<organism evidence="5 6">
    <name type="scientific">Stenotrophobium rhamnosiphilum</name>
    <dbReference type="NCBI Taxonomy" id="2029166"/>
    <lineage>
        <taxon>Bacteria</taxon>
        <taxon>Pseudomonadati</taxon>
        <taxon>Pseudomonadota</taxon>
        <taxon>Gammaproteobacteria</taxon>
        <taxon>Nevskiales</taxon>
        <taxon>Nevskiaceae</taxon>
        <taxon>Stenotrophobium</taxon>
    </lineage>
</organism>
<dbReference type="PANTHER" id="PTHR44688:SF16">
    <property type="entry name" value="DNA-BINDING TRANSCRIPTIONAL ACTIVATOR DEVR_DOSR"/>
    <property type="match status" value="1"/>
</dbReference>
<keyword evidence="3" id="KW-0804">Transcription</keyword>
<dbReference type="InterPro" id="IPR016032">
    <property type="entry name" value="Sig_transdc_resp-reg_C-effctor"/>
</dbReference>
<dbReference type="PROSITE" id="PS50043">
    <property type="entry name" value="HTH_LUXR_2"/>
    <property type="match status" value="1"/>
</dbReference>
<keyword evidence="6" id="KW-1185">Reference proteome</keyword>
<evidence type="ECO:0000313" key="6">
    <source>
        <dbReference type="Proteomes" id="UP000244248"/>
    </source>
</evidence>
<keyword evidence="1" id="KW-0805">Transcription regulation</keyword>
<dbReference type="OrthoDB" id="9774661at2"/>
<dbReference type="Gene3D" id="1.10.10.10">
    <property type="entry name" value="Winged helix-like DNA-binding domain superfamily/Winged helix DNA-binding domain"/>
    <property type="match status" value="1"/>
</dbReference>
<dbReference type="Pfam" id="PF00196">
    <property type="entry name" value="GerE"/>
    <property type="match status" value="1"/>
</dbReference>
<evidence type="ECO:0000313" key="5">
    <source>
        <dbReference type="EMBL" id="PTU30851.1"/>
    </source>
</evidence>
<evidence type="ECO:0000259" key="4">
    <source>
        <dbReference type="PROSITE" id="PS50043"/>
    </source>
</evidence>
<evidence type="ECO:0000256" key="1">
    <source>
        <dbReference type="ARBA" id="ARBA00023015"/>
    </source>
</evidence>
<dbReference type="RefSeq" id="WP_107940436.1">
    <property type="nucleotide sequence ID" value="NZ_QANS01000004.1"/>
</dbReference>
<dbReference type="CDD" id="cd06170">
    <property type="entry name" value="LuxR_C_like"/>
    <property type="match status" value="1"/>
</dbReference>
<dbReference type="PANTHER" id="PTHR44688">
    <property type="entry name" value="DNA-BINDING TRANSCRIPTIONAL ACTIVATOR DEVR_DOSR"/>
    <property type="match status" value="1"/>
</dbReference>
<dbReference type="GO" id="GO:0003677">
    <property type="term" value="F:DNA binding"/>
    <property type="evidence" value="ECO:0007669"/>
    <property type="project" value="UniProtKB-KW"/>
</dbReference>
<dbReference type="SUPFAM" id="SSF46894">
    <property type="entry name" value="C-terminal effector domain of the bipartite response regulators"/>
    <property type="match status" value="1"/>
</dbReference>
<dbReference type="InterPro" id="IPR000792">
    <property type="entry name" value="Tscrpt_reg_LuxR_C"/>
</dbReference>
<accession>A0A2T5ME42</accession>
<dbReference type="SMART" id="SM00421">
    <property type="entry name" value="HTH_LUXR"/>
    <property type="match status" value="1"/>
</dbReference>
<protein>
    <recommendedName>
        <fullName evidence="4">HTH luxR-type domain-containing protein</fullName>
    </recommendedName>
</protein>
<evidence type="ECO:0000256" key="3">
    <source>
        <dbReference type="ARBA" id="ARBA00023163"/>
    </source>
</evidence>